<dbReference type="PANTHER" id="PTHR35546">
    <property type="entry name" value="F-BOX PROTEIN INTERACTION DOMAIN PROTEIN-RELATED"/>
    <property type="match status" value="1"/>
</dbReference>
<proteinExistence type="predicted"/>
<dbReference type="EMBL" id="WHWC01000001">
    <property type="protein sequence ID" value="KAG8390236.1"/>
    <property type="molecule type" value="Genomic_DNA"/>
</dbReference>
<organism evidence="1 2">
    <name type="scientific">Buddleja alternifolia</name>
    <dbReference type="NCBI Taxonomy" id="168488"/>
    <lineage>
        <taxon>Eukaryota</taxon>
        <taxon>Viridiplantae</taxon>
        <taxon>Streptophyta</taxon>
        <taxon>Embryophyta</taxon>
        <taxon>Tracheophyta</taxon>
        <taxon>Spermatophyta</taxon>
        <taxon>Magnoliopsida</taxon>
        <taxon>eudicotyledons</taxon>
        <taxon>Gunneridae</taxon>
        <taxon>Pentapetalae</taxon>
        <taxon>asterids</taxon>
        <taxon>lamiids</taxon>
        <taxon>Lamiales</taxon>
        <taxon>Scrophulariaceae</taxon>
        <taxon>Buddlejeae</taxon>
        <taxon>Buddleja</taxon>
    </lineage>
</organism>
<evidence type="ECO:0000313" key="2">
    <source>
        <dbReference type="Proteomes" id="UP000826271"/>
    </source>
</evidence>
<dbReference type="InterPro" id="IPR055290">
    <property type="entry name" value="At3g26010-like"/>
</dbReference>
<reference evidence="1" key="1">
    <citation type="submission" date="2019-10" db="EMBL/GenBank/DDBJ databases">
        <authorList>
            <person name="Zhang R."/>
            <person name="Pan Y."/>
            <person name="Wang J."/>
            <person name="Ma R."/>
            <person name="Yu S."/>
        </authorList>
    </citation>
    <scope>NUCLEOTIDE SEQUENCE</scope>
    <source>
        <strain evidence="1">LA-IB0</strain>
        <tissue evidence="1">Leaf</tissue>
    </source>
</reference>
<dbReference type="PANTHER" id="PTHR35546:SF134">
    <property type="entry name" value="F-BOX ASSOCIATED DOMAIN-CONTAINING PROTEIN"/>
    <property type="match status" value="1"/>
</dbReference>
<evidence type="ECO:0008006" key="3">
    <source>
        <dbReference type="Google" id="ProtNLM"/>
    </source>
</evidence>
<sequence length="222" mass="26311">MLIAIGKWQLKEWEYQIEIYSSETGLWRKCMEPFKAHVDFENGVYWNNAIHWIGIDGCLDSLYFNLDDNQVFGIKPMPPIPNGWHRKINYYFGESCDHLHYVEIVGPQIQFNVYEVRRDYSEWFIKYQVDLSPVVEANPGMIRSTFRPTNWYYYAFSIFCLVRGKEDENSFLVLQIPGKVIRYNLVYKTFEIMHEFEGAEVEGNLRFPSTNGFQYIESLCGV</sequence>
<dbReference type="AlphaFoldDB" id="A0AAV6Y4Y9"/>
<keyword evidence="2" id="KW-1185">Reference proteome</keyword>
<gene>
    <name evidence="1" type="ORF">BUALT_Bualt01G0062800</name>
</gene>
<name>A0AAV6Y4Y9_9LAMI</name>
<dbReference type="Proteomes" id="UP000826271">
    <property type="component" value="Unassembled WGS sequence"/>
</dbReference>
<accession>A0AAV6Y4Y9</accession>
<comment type="caution">
    <text evidence="1">The sequence shown here is derived from an EMBL/GenBank/DDBJ whole genome shotgun (WGS) entry which is preliminary data.</text>
</comment>
<protein>
    <recommendedName>
        <fullName evidence="3">F-box protein</fullName>
    </recommendedName>
</protein>
<evidence type="ECO:0000313" key="1">
    <source>
        <dbReference type="EMBL" id="KAG8390236.1"/>
    </source>
</evidence>